<dbReference type="Proteomes" id="UP000029641">
    <property type="component" value="Unassembled WGS sequence"/>
</dbReference>
<evidence type="ECO:0000256" key="1">
    <source>
        <dbReference type="SAM" id="Phobius"/>
    </source>
</evidence>
<evidence type="ECO:0000313" key="2">
    <source>
        <dbReference type="EMBL" id="GAL66328.1"/>
    </source>
</evidence>
<evidence type="ECO:0000313" key="3">
    <source>
        <dbReference type="Proteomes" id="UP000029641"/>
    </source>
</evidence>
<protein>
    <submittedName>
        <fullName evidence="2">Uncharacterized protein</fullName>
    </submittedName>
</protein>
<name>A0A090VQN1_9FLAO</name>
<sequence>MPRTVFATISSTQPIKNKTKCAYKRFFCFIAVFVHFLLALAAPYQFVAVVFSFQT</sequence>
<feature type="transmembrane region" description="Helical" evidence="1">
    <location>
        <begin position="26"/>
        <end position="53"/>
    </location>
</feature>
<reference evidence="2 3" key="1">
    <citation type="journal article" date="2014" name="Genome Announc.">
        <title>Draft Genome Sequence of Marine Flavobacterium Jejuia pallidilutea Strain 11shimoA1 and Pigmentation Mutants.</title>
        <authorList>
            <person name="Takatani N."/>
            <person name="Nakanishi M."/>
            <person name="Meirelles P."/>
            <person name="Mino S."/>
            <person name="Suda W."/>
            <person name="Oshima K."/>
            <person name="Hattori M."/>
            <person name="Ohkuma M."/>
            <person name="Hosokawa M."/>
            <person name="Miyashita K."/>
            <person name="Thompson F.L."/>
            <person name="Niwa A."/>
            <person name="Sawabe T."/>
            <person name="Sawabe T."/>
        </authorList>
    </citation>
    <scope>NUCLEOTIDE SEQUENCE [LARGE SCALE GENOMIC DNA]</scope>
    <source>
        <strain evidence="2 3">JCM 19301</strain>
    </source>
</reference>
<dbReference type="AlphaFoldDB" id="A0A090VQN1"/>
<keyword evidence="1" id="KW-1133">Transmembrane helix</keyword>
<comment type="caution">
    <text evidence="2">The sequence shown here is derived from an EMBL/GenBank/DDBJ whole genome shotgun (WGS) entry which is preliminary data.</text>
</comment>
<accession>A0A090VQN1</accession>
<keyword evidence="1" id="KW-0812">Transmembrane</keyword>
<keyword evidence="1" id="KW-0472">Membrane</keyword>
<proteinExistence type="predicted"/>
<organism evidence="2 3">
    <name type="scientific">Jejuia pallidilutea</name>
    <dbReference type="NCBI Taxonomy" id="504487"/>
    <lineage>
        <taxon>Bacteria</taxon>
        <taxon>Pseudomonadati</taxon>
        <taxon>Bacteroidota</taxon>
        <taxon>Flavobacteriia</taxon>
        <taxon>Flavobacteriales</taxon>
        <taxon>Flavobacteriaceae</taxon>
        <taxon>Jejuia</taxon>
    </lineage>
</organism>
<gene>
    <name evidence="2" type="ORF">JCM19301_2423</name>
</gene>
<dbReference type="EMBL" id="BBNR01000004">
    <property type="protein sequence ID" value="GAL66328.1"/>
    <property type="molecule type" value="Genomic_DNA"/>
</dbReference>